<dbReference type="Gene3D" id="3.40.1360.10">
    <property type="match status" value="1"/>
</dbReference>
<dbReference type="InterPro" id="IPR006171">
    <property type="entry name" value="TOPRIM_dom"/>
</dbReference>
<dbReference type="CDD" id="cd01025">
    <property type="entry name" value="TOPRIM_recR"/>
    <property type="match status" value="1"/>
</dbReference>
<dbReference type="OrthoDB" id="9802672at2"/>
<gene>
    <name evidence="7 9" type="primary">recR</name>
    <name evidence="9" type="ORF">HH1059_06900</name>
</gene>
<feature type="zinc finger region" description="C4-type" evidence="7">
    <location>
        <begin position="59"/>
        <end position="74"/>
    </location>
</feature>
<keyword evidence="3 7" id="KW-0863">Zinc-finger</keyword>
<comment type="similarity">
    <text evidence="7">Belongs to the RecR family.</text>
</comment>
<evidence type="ECO:0000256" key="1">
    <source>
        <dbReference type="ARBA" id="ARBA00022723"/>
    </source>
</evidence>
<evidence type="ECO:0000256" key="2">
    <source>
        <dbReference type="ARBA" id="ARBA00022763"/>
    </source>
</evidence>
<accession>A0A0X8X864</accession>
<evidence type="ECO:0000256" key="7">
    <source>
        <dbReference type="HAMAP-Rule" id="MF_00017"/>
    </source>
</evidence>
<sequence>MGSAFSPGLTELIDSLRRLPGVGARTAQRMALHLMQRDRDGARRLAAALSNAADRVGECRDCGILTEQQLCSICSSPKRDRSLLCIVESSADVIALEQATDFSGVYLVLGGQLSPLDGIGPEELGLDRLEQRLAAGQISEIILATSPTVEGEATAHYVREMACEYAVRTTRIAHGVPMGGALEQVDQGTLSHAFLGRQEYGGSSQ</sequence>
<dbReference type="GO" id="GO:0003677">
    <property type="term" value="F:DNA binding"/>
    <property type="evidence" value="ECO:0007669"/>
    <property type="project" value="UniProtKB-UniRule"/>
</dbReference>
<dbReference type="GO" id="GO:0008270">
    <property type="term" value="F:zinc ion binding"/>
    <property type="evidence" value="ECO:0007669"/>
    <property type="project" value="UniProtKB-KW"/>
</dbReference>
<dbReference type="KEGG" id="hhk:HH1059_06900"/>
<evidence type="ECO:0000256" key="4">
    <source>
        <dbReference type="ARBA" id="ARBA00022833"/>
    </source>
</evidence>
<keyword evidence="6 7" id="KW-0234">DNA repair</keyword>
<dbReference type="NCBIfam" id="TIGR00615">
    <property type="entry name" value="recR"/>
    <property type="match status" value="1"/>
</dbReference>
<dbReference type="PROSITE" id="PS50880">
    <property type="entry name" value="TOPRIM"/>
    <property type="match status" value="1"/>
</dbReference>
<comment type="function">
    <text evidence="7">May play a role in DNA repair. It seems to be involved in an RecBC-independent recombinational process of DNA repair. It may act with RecF and RecO.</text>
</comment>
<dbReference type="PANTHER" id="PTHR30446">
    <property type="entry name" value="RECOMBINATION PROTEIN RECR"/>
    <property type="match status" value="1"/>
</dbReference>
<dbReference type="InterPro" id="IPR023627">
    <property type="entry name" value="Rcmb_RecR"/>
</dbReference>
<dbReference type="GO" id="GO:0006310">
    <property type="term" value="P:DNA recombination"/>
    <property type="evidence" value="ECO:0007669"/>
    <property type="project" value="UniProtKB-UniRule"/>
</dbReference>
<dbReference type="Pfam" id="PF21176">
    <property type="entry name" value="RecR_HhH"/>
    <property type="match status" value="1"/>
</dbReference>
<dbReference type="Pfam" id="PF02132">
    <property type="entry name" value="RecR_ZnF"/>
    <property type="match status" value="1"/>
</dbReference>
<keyword evidence="1 7" id="KW-0479">Metal-binding</keyword>
<feature type="domain" description="Toprim" evidence="8">
    <location>
        <begin position="82"/>
        <end position="177"/>
    </location>
</feature>
<evidence type="ECO:0000313" key="10">
    <source>
        <dbReference type="Proteomes" id="UP000218890"/>
    </source>
</evidence>
<keyword evidence="4 7" id="KW-0862">Zinc</keyword>
<dbReference type="PROSITE" id="PS01300">
    <property type="entry name" value="RECR"/>
    <property type="match status" value="1"/>
</dbReference>
<evidence type="ECO:0000256" key="3">
    <source>
        <dbReference type="ARBA" id="ARBA00022771"/>
    </source>
</evidence>
<keyword evidence="2 7" id="KW-0227">DNA damage</keyword>
<dbReference type="HAMAP" id="MF_00017">
    <property type="entry name" value="RecR"/>
    <property type="match status" value="1"/>
</dbReference>
<dbReference type="InterPro" id="IPR000093">
    <property type="entry name" value="DNA_Rcmb_RecR"/>
</dbReference>
<dbReference type="GO" id="GO:0006281">
    <property type="term" value="P:DNA repair"/>
    <property type="evidence" value="ECO:0007669"/>
    <property type="project" value="UniProtKB-UniRule"/>
</dbReference>
<keyword evidence="10" id="KW-1185">Reference proteome</keyword>
<dbReference type="SMART" id="SM00493">
    <property type="entry name" value="TOPRIM"/>
    <property type="match status" value="1"/>
</dbReference>
<protein>
    <recommendedName>
        <fullName evidence="7">Recombination protein RecR</fullName>
    </recommendedName>
</protein>
<dbReference type="Pfam" id="PF13662">
    <property type="entry name" value="Toprim_4"/>
    <property type="match status" value="1"/>
</dbReference>
<dbReference type="RefSeq" id="WP_096408335.1">
    <property type="nucleotide sequence ID" value="NZ_AP017372.2"/>
</dbReference>
<keyword evidence="5 7" id="KW-0233">DNA recombination</keyword>
<reference evidence="9" key="1">
    <citation type="submission" date="2016-02" db="EMBL/GenBank/DDBJ databases">
        <title>Halorhodospira halochloris DSM-1059 complete genome, version 2.</title>
        <authorList>
            <person name="Tsukatani Y."/>
        </authorList>
    </citation>
    <scope>NUCLEOTIDE SEQUENCE</scope>
    <source>
        <strain evidence="9">DSM 1059</strain>
    </source>
</reference>
<evidence type="ECO:0000256" key="6">
    <source>
        <dbReference type="ARBA" id="ARBA00023204"/>
    </source>
</evidence>
<dbReference type="Gene3D" id="6.10.250.240">
    <property type="match status" value="1"/>
</dbReference>
<dbReference type="Pfam" id="PF21175">
    <property type="entry name" value="RecR_C"/>
    <property type="match status" value="1"/>
</dbReference>
<dbReference type="PANTHER" id="PTHR30446:SF0">
    <property type="entry name" value="RECOMBINATION PROTEIN RECR"/>
    <property type="match status" value="1"/>
</dbReference>
<proteinExistence type="inferred from homology"/>
<dbReference type="Gene3D" id="1.10.8.420">
    <property type="entry name" value="RecR Domain 1"/>
    <property type="match status" value="1"/>
</dbReference>
<evidence type="ECO:0000256" key="5">
    <source>
        <dbReference type="ARBA" id="ARBA00023172"/>
    </source>
</evidence>
<dbReference type="AlphaFoldDB" id="A0A0X8X864"/>
<name>A0A0X8X864_HALHR</name>
<dbReference type="EMBL" id="AP017372">
    <property type="protein sequence ID" value="BAU57375.1"/>
    <property type="molecule type" value="Genomic_DNA"/>
</dbReference>
<evidence type="ECO:0000313" key="9">
    <source>
        <dbReference type="EMBL" id="BAU57375.1"/>
    </source>
</evidence>
<dbReference type="InterPro" id="IPR015967">
    <property type="entry name" value="Rcmb_RecR_Znf"/>
</dbReference>
<dbReference type="Proteomes" id="UP000218890">
    <property type="component" value="Chromosome"/>
</dbReference>
<dbReference type="InterPro" id="IPR034137">
    <property type="entry name" value="TOPRIM_RecR"/>
</dbReference>
<organism evidence="9 10">
    <name type="scientific">Halorhodospira halochloris</name>
    <name type="common">Ectothiorhodospira halochloris</name>
    <dbReference type="NCBI Taxonomy" id="1052"/>
    <lineage>
        <taxon>Bacteria</taxon>
        <taxon>Pseudomonadati</taxon>
        <taxon>Pseudomonadota</taxon>
        <taxon>Gammaproteobacteria</taxon>
        <taxon>Chromatiales</taxon>
        <taxon>Ectothiorhodospiraceae</taxon>
        <taxon>Halorhodospira</taxon>
    </lineage>
</organism>
<evidence type="ECO:0000259" key="8">
    <source>
        <dbReference type="PROSITE" id="PS50880"/>
    </source>
</evidence>
<dbReference type="SUPFAM" id="SSF111304">
    <property type="entry name" value="Recombination protein RecR"/>
    <property type="match status" value="1"/>
</dbReference>